<evidence type="ECO:0000313" key="3">
    <source>
        <dbReference type="Proteomes" id="UP000714275"/>
    </source>
</evidence>
<accession>A0A9P6ZR03</accession>
<evidence type="ECO:0000313" key="2">
    <source>
        <dbReference type="EMBL" id="KAG1774620.1"/>
    </source>
</evidence>
<sequence length="325" mass="36713">MCMTHEAALCVVHPRSLVNRSLFPLFDSWDVDREPQLPHLSKDKMRERCFLLLLVNLNIIRTVSITFHTLHLVPILVMTSTNDLTPALDAQPLRERRSVRLTVQTSLKHLSHRPVARHTPAAQVAPRRVHPEWHSVIPYDTPLEYFSKCYHLQEIIECLYVASADAHEVDMLCAEAGVPFSHVLRIEPVEDIAASGSRSEEMMEGVLRTQKLTLKCPRQGRSWGYTALSASQLLAARDYLSLIMPYSSRVVPKHPPRSKVQLLIVAPADRAVDVISVVVCYLAFASGHHAETVMQCIGEEKYDEVWMGGISQEGLDFVERIARVI</sequence>
<dbReference type="Proteomes" id="UP000714275">
    <property type="component" value="Unassembled WGS sequence"/>
</dbReference>
<dbReference type="EMBL" id="JABBWD010000040">
    <property type="protein sequence ID" value="KAG1774620.1"/>
    <property type="molecule type" value="Genomic_DNA"/>
</dbReference>
<reference evidence="2" key="1">
    <citation type="journal article" date="2020" name="New Phytol.">
        <title>Comparative genomics reveals dynamic genome evolution in host specialist ectomycorrhizal fungi.</title>
        <authorList>
            <person name="Lofgren L.A."/>
            <person name="Nguyen N.H."/>
            <person name="Vilgalys R."/>
            <person name="Ruytinx J."/>
            <person name="Liao H.L."/>
            <person name="Branco S."/>
            <person name="Kuo A."/>
            <person name="LaButti K."/>
            <person name="Lipzen A."/>
            <person name="Andreopoulos W."/>
            <person name="Pangilinan J."/>
            <person name="Riley R."/>
            <person name="Hundley H."/>
            <person name="Na H."/>
            <person name="Barry K."/>
            <person name="Grigoriev I.V."/>
            <person name="Stajich J.E."/>
            <person name="Kennedy P.G."/>
        </authorList>
    </citation>
    <scope>NUCLEOTIDE SEQUENCE</scope>
    <source>
        <strain evidence="2">DOB743</strain>
    </source>
</reference>
<keyword evidence="1" id="KW-0812">Transmembrane</keyword>
<keyword evidence="3" id="KW-1185">Reference proteome</keyword>
<dbReference type="OrthoDB" id="2913041at2759"/>
<protein>
    <submittedName>
        <fullName evidence="2">Uncharacterized protein</fullName>
    </submittedName>
</protein>
<comment type="caution">
    <text evidence="2">The sequence shown here is derived from an EMBL/GenBank/DDBJ whole genome shotgun (WGS) entry which is preliminary data.</text>
</comment>
<name>A0A9P6ZR03_9AGAM</name>
<organism evidence="2 3">
    <name type="scientific">Suillus placidus</name>
    <dbReference type="NCBI Taxonomy" id="48579"/>
    <lineage>
        <taxon>Eukaryota</taxon>
        <taxon>Fungi</taxon>
        <taxon>Dikarya</taxon>
        <taxon>Basidiomycota</taxon>
        <taxon>Agaricomycotina</taxon>
        <taxon>Agaricomycetes</taxon>
        <taxon>Agaricomycetidae</taxon>
        <taxon>Boletales</taxon>
        <taxon>Suillineae</taxon>
        <taxon>Suillaceae</taxon>
        <taxon>Suillus</taxon>
    </lineage>
</organism>
<proteinExistence type="predicted"/>
<feature type="transmembrane region" description="Helical" evidence="1">
    <location>
        <begin position="49"/>
        <end position="70"/>
    </location>
</feature>
<keyword evidence="1" id="KW-1133">Transmembrane helix</keyword>
<dbReference type="AlphaFoldDB" id="A0A9P6ZR03"/>
<keyword evidence="1" id="KW-0472">Membrane</keyword>
<evidence type="ECO:0000256" key="1">
    <source>
        <dbReference type="SAM" id="Phobius"/>
    </source>
</evidence>
<gene>
    <name evidence="2" type="ORF">EV702DRAFT_1123379</name>
</gene>